<evidence type="ECO:0000256" key="1">
    <source>
        <dbReference type="ARBA" id="ARBA00022723"/>
    </source>
</evidence>
<gene>
    <name evidence="7" type="ORF">NQ317_016659</name>
</gene>
<evidence type="ECO:0000259" key="6">
    <source>
        <dbReference type="PROSITE" id="PS50950"/>
    </source>
</evidence>
<keyword evidence="1" id="KW-0479">Metal-binding</keyword>
<protein>
    <recommendedName>
        <fullName evidence="6">THAP-type domain-containing protein</fullName>
    </recommendedName>
</protein>
<keyword evidence="2 5" id="KW-0863">Zinc-finger</keyword>
<dbReference type="EMBL" id="JAPWTJ010000297">
    <property type="protein sequence ID" value="KAJ8979996.1"/>
    <property type="molecule type" value="Genomic_DNA"/>
</dbReference>
<evidence type="ECO:0000256" key="4">
    <source>
        <dbReference type="ARBA" id="ARBA00023125"/>
    </source>
</evidence>
<accession>A0ABQ9JP32</accession>
<keyword evidence="3" id="KW-0862">Zinc</keyword>
<reference evidence="7" key="1">
    <citation type="journal article" date="2023" name="Insect Mol. Biol.">
        <title>Genome sequencing provides insights into the evolution of gene families encoding plant cell wall-degrading enzymes in longhorned beetles.</title>
        <authorList>
            <person name="Shin N.R."/>
            <person name="Okamura Y."/>
            <person name="Kirsch R."/>
            <person name="Pauchet Y."/>
        </authorList>
    </citation>
    <scope>NUCLEOTIDE SEQUENCE</scope>
    <source>
        <strain evidence="7">MMC_N1</strain>
    </source>
</reference>
<dbReference type="SMART" id="SM00980">
    <property type="entry name" value="THAP"/>
    <property type="match status" value="1"/>
</dbReference>
<comment type="caution">
    <text evidence="7">The sequence shown here is derived from an EMBL/GenBank/DDBJ whole genome shotgun (WGS) entry which is preliminary data.</text>
</comment>
<evidence type="ECO:0000256" key="2">
    <source>
        <dbReference type="ARBA" id="ARBA00022771"/>
    </source>
</evidence>
<evidence type="ECO:0000256" key="3">
    <source>
        <dbReference type="ARBA" id="ARBA00022833"/>
    </source>
</evidence>
<keyword evidence="8" id="KW-1185">Reference proteome</keyword>
<proteinExistence type="predicted"/>
<name>A0ABQ9JP32_9CUCU</name>
<dbReference type="SUPFAM" id="SSF57716">
    <property type="entry name" value="Glucocorticoid receptor-like (DNA-binding domain)"/>
    <property type="match status" value="1"/>
</dbReference>
<keyword evidence="4 5" id="KW-0238">DNA-binding</keyword>
<dbReference type="Proteomes" id="UP001162164">
    <property type="component" value="Unassembled WGS sequence"/>
</dbReference>
<evidence type="ECO:0000256" key="5">
    <source>
        <dbReference type="PROSITE-ProRule" id="PRU00309"/>
    </source>
</evidence>
<evidence type="ECO:0000313" key="8">
    <source>
        <dbReference type="Proteomes" id="UP001162164"/>
    </source>
</evidence>
<dbReference type="PROSITE" id="PS50950">
    <property type="entry name" value="ZF_THAP"/>
    <property type="match status" value="1"/>
</dbReference>
<organism evidence="7 8">
    <name type="scientific">Molorchus minor</name>
    <dbReference type="NCBI Taxonomy" id="1323400"/>
    <lineage>
        <taxon>Eukaryota</taxon>
        <taxon>Metazoa</taxon>
        <taxon>Ecdysozoa</taxon>
        <taxon>Arthropoda</taxon>
        <taxon>Hexapoda</taxon>
        <taxon>Insecta</taxon>
        <taxon>Pterygota</taxon>
        <taxon>Neoptera</taxon>
        <taxon>Endopterygota</taxon>
        <taxon>Coleoptera</taxon>
        <taxon>Polyphaga</taxon>
        <taxon>Cucujiformia</taxon>
        <taxon>Chrysomeloidea</taxon>
        <taxon>Cerambycidae</taxon>
        <taxon>Lamiinae</taxon>
        <taxon>Monochamini</taxon>
        <taxon>Molorchus</taxon>
    </lineage>
</organism>
<feature type="domain" description="THAP-type" evidence="6">
    <location>
        <begin position="17"/>
        <end position="99"/>
    </location>
</feature>
<evidence type="ECO:0000313" key="7">
    <source>
        <dbReference type="EMBL" id="KAJ8979996.1"/>
    </source>
</evidence>
<dbReference type="InterPro" id="IPR006612">
    <property type="entry name" value="THAP_Znf"/>
</dbReference>
<dbReference type="Pfam" id="PF05485">
    <property type="entry name" value="THAP"/>
    <property type="match status" value="1"/>
</dbReference>
<sequence length="123" mass="14195">MAYRQSNRQYGAEGKLMVRYRSCSVMGCEDKFSSRHRFPNPANNLDLFQKWVLACGNEELINMPPEQIFRTKRVCHIHFKECDIGSNMLLNRGIVPSLFLPTITDEPRSTLATDNVVLILFRS</sequence>